<evidence type="ECO:0000313" key="1">
    <source>
        <dbReference type="EMBL" id="CAL1402058.1"/>
    </source>
</evidence>
<protein>
    <submittedName>
        <fullName evidence="1">Uncharacterized protein</fullName>
    </submittedName>
</protein>
<dbReference type="PANTHER" id="PTHR33116">
    <property type="entry name" value="REVERSE TRANSCRIPTASE ZINC-BINDING DOMAIN-CONTAINING PROTEIN-RELATED-RELATED"/>
    <property type="match status" value="1"/>
</dbReference>
<organism evidence="1 2">
    <name type="scientific">Linum trigynum</name>
    <dbReference type="NCBI Taxonomy" id="586398"/>
    <lineage>
        <taxon>Eukaryota</taxon>
        <taxon>Viridiplantae</taxon>
        <taxon>Streptophyta</taxon>
        <taxon>Embryophyta</taxon>
        <taxon>Tracheophyta</taxon>
        <taxon>Spermatophyta</taxon>
        <taxon>Magnoliopsida</taxon>
        <taxon>eudicotyledons</taxon>
        <taxon>Gunneridae</taxon>
        <taxon>Pentapetalae</taxon>
        <taxon>rosids</taxon>
        <taxon>fabids</taxon>
        <taxon>Malpighiales</taxon>
        <taxon>Linaceae</taxon>
        <taxon>Linum</taxon>
    </lineage>
</organism>
<sequence>MVGDVAELSFFASIFGCKWSKDPPKYLGFPLGGKPNEATMWDQMIDKCQNKLNGWRSMHLSYGAKLVLCKAVLCSMPTYLFSLFKAPTSVINDLEKIQKRFMWNGASESKRMALVEWKTCKAEIKAGGLGIHDLRSFNDAMLAKWLWRFAPERNSWWRELIEIKYPNPQSIWQTDRARNGFSH</sequence>
<keyword evidence="2" id="KW-1185">Reference proteome</keyword>
<gene>
    <name evidence="1" type="ORF">LTRI10_LOCUS42087</name>
</gene>
<proteinExistence type="predicted"/>
<dbReference type="EMBL" id="OZ034820">
    <property type="protein sequence ID" value="CAL1402058.1"/>
    <property type="molecule type" value="Genomic_DNA"/>
</dbReference>
<dbReference type="Proteomes" id="UP001497516">
    <property type="component" value="Chromosome 7"/>
</dbReference>
<dbReference type="AlphaFoldDB" id="A0AAV2FWM6"/>
<evidence type="ECO:0000313" key="2">
    <source>
        <dbReference type="Proteomes" id="UP001497516"/>
    </source>
</evidence>
<reference evidence="1 2" key="1">
    <citation type="submission" date="2024-04" db="EMBL/GenBank/DDBJ databases">
        <authorList>
            <person name="Fracassetti M."/>
        </authorList>
    </citation>
    <scope>NUCLEOTIDE SEQUENCE [LARGE SCALE GENOMIC DNA]</scope>
</reference>
<dbReference type="PANTHER" id="PTHR33116:SF78">
    <property type="entry name" value="OS12G0587133 PROTEIN"/>
    <property type="match status" value="1"/>
</dbReference>
<name>A0AAV2FWM6_9ROSI</name>
<accession>A0AAV2FWM6</accession>